<dbReference type="Proteomes" id="UP000051461">
    <property type="component" value="Unassembled WGS sequence"/>
</dbReference>
<name>A0A0R1GEU1_9LACO</name>
<gene>
    <name evidence="1" type="ORF">FC07_GL001834</name>
</gene>
<dbReference type="AlphaFoldDB" id="A0A0R1GEU1"/>
<evidence type="ECO:0000313" key="2">
    <source>
        <dbReference type="Proteomes" id="UP000051461"/>
    </source>
</evidence>
<dbReference type="RefSeq" id="WP_057905694.1">
    <property type="nucleotide sequence ID" value="NZ_AZDA01000136.1"/>
</dbReference>
<proteinExistence type="predicted"/>
<organism evidence="1 2">
    <name type="scientific">Loigolactobacillus bifermentans DSM 20003</name>
    <dbReference type="NCBI Taxonomy" id="1423726"/>
    <lineage>
        <taxon>Bacteria</taxon>
        <taxon>Bacillati</taxon>
        <taxon>Bacillota</taxon>
        <taxon>Bacilli</taxon>
        <taxon>Lactobacillales</taxon>
        <taxon>Lactobacillaceae</taxon>
        <taxon>Loigolactobacillus</taxon>
    </lineage>
</organism>
<protein>
    <submittedName>
        <fullName evidence="1">Uncharacterized protein</fullName>
    </submittedName>
</protein>
<dbReference type="STRING" id="1423726.FC07_GL001834"/>
<dbReference type="EMBL" id="AZDA01000136">
    <property type="protein sequence ID" value="KRK32781.1"/>
    <property type="molecule type" value="Genomic_DNA"/>
</dbReference>
<sequence length="299" mass="33806">MARTEFDQISLENELTKTSGAVIDQFFYEQLMAQNVDRQAYFQAQIACELALQEQGAARTDFRLHFLQAHLCFANQAFKAVQQACYEALIGLFAAKKRPVNLERLVVATVVLYESARLLQKGSLRALIPQQAILEKTAENQLLTHYFQYRLVSLFPEQEQFYGPNSVENQTLTAFEDVSFKAKELYQGIKALQQVFVKPQAYGLAWRQAIAAYLAALQTTSTAIFERVATQSLFGLFQPDEEAAVVDYFLARAQQSDLNPQVLAVTWQATTGYFQLQTTTADYYIRALDGFISRKGVVV</sequence>
<reference evidence="1 2" key="1">
    <citation type="journal article" date="2015" name="Genome Announc.">
        <title>Expanding the biotechnology potential of lactobacilli through comparative genomics of 213 strains and associated genera.</title>
        <authorList>
            <person name="Sun Z."/>
            <person name="Harris H.M."/>
            <person name="McCann A."/>
            <person name="Guo C."/>
            <person name="Argimon S."/>
            <person name="Zhang W."/>
            <person name="Yang X."/>
            <person name="Jeffery I.B."/>
            <person name="Cooney J.C."/>
            <person name="Kagawa T.F."/>
            <person name="Liu W."/>
            <person name="Song Y."/>
            <person name="Salvetti E."/>
            <person name="Wrobel A."/>
            <person name="Rasinkangas P."/>
            <person name="Parkhill J."/>
            <person name="Rea M.C."/>
            <person name="O'Sullivan O."/>
            <person name="Ritari J."/>
            <person name="Douillard F.P."/>
            <person name="Paul Ross R."/>
            <person name="Yang R."/>
            <person name="Briner A.E."/>
            <person name="Felis G.E."/>
            <person name="de Vos W.M."/>
            <person name="Barrangou R."/>
            <person name="Klaenhammer T.R."/>
            <person name="Caufield P.W."/>
            <person name="Cui Y."/>
            <person name="Zhang H."/>
            <person name="O'Toole P.W."/>
        </authorList>
    </citation>
    <scope>NUCLEOTIDE SEQUENCE [LARGE SCALE GENOMIC DNA]</scope>
    <source>
        <strain evidence="1 2">DSM 20003</strain>
    </source>
</reference>
<keyword evidence="2" id="KW-1185">Reference proteome</keyword>
<accession>A0A0R1GEU1</accession>
<evidence type="ECO:0000313" key="1">
    <source>
        <dbReference type="EMBL" id="KRK32781.1"/>
    </source>
</evidence>
<dbReference type="PATRIC" id="fig|1423726.3.peg.1903"/>
<comment type="caution">
    <text evidence="1">The sequence shown here is derived from an EMBL/GenBank/DDBJ whole genome shotgun (WGS) entry which is preliminary data.</text>
</comment>